<name>A0A383WC70_TETOB</name>
<sequence length="156" mass="17210">MDLAQAVVSAAAQQFKEECMAGVCKFKITIDPKRESDSDLVDFDSPCPITATPMSQHVLLQYKGMAWKLPRNDSSAWQQTIDFIYRAVTNGPEVSAIDYCSEAGIWVFADTLGAVVTATVAVGDEVLFSCRPYGWESLREQFSAFVMGMRYMVAAV</sequence>
<evidence type="ECO:0000313" key="1">
    <source>
        <dbReference type="EMBL" id="SZX75031.1"/>
    </source>
</evidence>
<reference evidence="1 2" key="1">
    <citation type="submission" date="2016-10" db="EMBL/GenBank/DDBJ databases">
        <authorList>
            <person name="Cai Z."/>
        </authorList>
    </citation>
    <scope>NUCLEOTIDE SEQUENCE [LARGE SCALE GENOMIC DNA]</scope>
</reference>
<dbReference type="Proteomes" id="UP000256970">
    <property type="component" value="Unassembled WGS sequence"/>
</dbReference>
<evidence type="ECO:0000313" key="2">
    <source>
        <dbReference type="Proteomes" id="UP000256970"/>
    </source>
</evidence>
<dbReference type="AlphaFoldDB" id="A0A383WC70"/>
<proteinExistence type="predicted"/>
<protein>
    <submittedName>
        <fullName evidence="1">Uncharacterized protein</fullName>
    </submittedName>
</protein>
<gene>
    <name evidence="1" type="ORF">BQ4739_LOCUS15342</name>
</gene>
<accession>A0A383WC70</accession>
<organism evidence="1 2">
    <name type="scientific">Tetradesmus obliquus</name>
    <name type="common">Green alga</name>
    <name type="synonym">Acutodesmus obliquus</name>
    <dbReference type="NCBI Taxonomy" id="3088"/>
    <lineage>
        <taxon>Eukaryota</taxon>
        <taxon>Viridiplantae</taxon>
        <taxon>Chlorophyta</taxon>
        <taxon>core chlorophytes</taxon>
        <taxon>Chlorophyceae</taxon>
        <taxon>CS clade</taxon>
        <taxon>Sphaeropleales</taxon>
        <taxon>Scenedesmaceae</taxon>
        <taxon>Tetradesmus</taxon>
    </lineage>
</organism>
<keyword evidence="2" id="KW-1185">Reference proteome</keyword>
<dbReference type="EMBL" id="FNXT01001223">
    <property type="protein sequence ID" value="SZX75031.1"/>
    <property type="molecule type" value="Genomic_DNA"/>
</dbReference>